<comment type="similarity">
    <text evidence="2">Belongs to the bacterial sugar transferase family.</text>
</comment>
<feature type="region of interest" description="Disordered" evidence="9">
    <location>
        <begin position="1"/>
        <end position="24"/>
    </location>
</feature>
<dbReference type="RefSeq" id="WP_242469021.1">
    <property type="nucleotide sequence ID" value="NZ_NRRP01000007.1"/>
</dbReference>
<protein>
    <submittedName>
        <fullName evidence="12">Lipopolysaccharide/colanic/teichoic acid biosynthesis glycosyltransferase</fullName>
    </submittedName>
</protein>
<dbReference type="InterPro" id="IPR003362">
    <property type="entry name" value="Bact_transf"/>
</dbReference>
<dbReference type="GO" id="GO:0005886">
    <property type="term" value="C:plasma membrane"/>
    <property type="evidence" value="ECO:0007669"/>
    <property type="project" value="UniProtKB-SubCell"/>
</dbReference>
<keyword evidence="13" id="KW-1185">Reference proteome</keyword>
<comment type="subcellular location">
    <subcellularLocation>
        <location evidence="1">Cell membrane</location>
    </subcellularLocation>
</comment>
<name>A0A4R2NLL3_RHOAD</name>
<reference evidence="12 13" key="1">
    <citation type="submission" date="2019-03" db="EMBL/GenBank/DDBJ databases">
        <title>Genomic Encyclopedia of Type Strains, Phase IV (KMG-IV): sequencing the most valuable type-strain genomes for metagenomic binning, comparative biology and taxonomic classification.</title>
        <authorList>
            <person name="Goeker M."/>
        </authorList>
    </citation>
    <scope>NUCLEOTIDE SEQUENCE [LARGE SCALE GENOMIC DNA]</scope>
    <source>
        <strain evidence="12 13">DSM 2781</strain>
    </source>
</reference>
<proteinExistence type="inferred from homology"/>
<feature type="domain" description="Bacterial sugar transferase" evidence="11">
    <location>
        <begin position="33"/>
        <end position="220"/>
    </location>
</feature>
<evidence type="ECO:0000256" key="10">
    <source>
        <dbReference type="SAM" id="Phobius"/>
    </source>
</evidence>
<dbReference type="PANTHER" id="PTHR30576:SF4">
    <property type="entry name" value="UNDECAPRENYL-PHOSPHATE GALACTOSE PHOSPHOTRANSFERASE"/>
    <property type="match status" value="1"/>
</dbReference>
<sequence length="226" mass="24923">MSDKIAPRRMIPRPTDGGPCSPRADQPGISPAKLLFDKLFAALALLALAPAMAVIAILLRLSAPGPVLCPHTRIGKDGRAFRCFKFRTMRKGGNARLAWQAEFRAEGPKNPTLDQPARAHRIGRFLRRTGLDELPQFWNVLIGDMSVVGPRPIFAEEAVKYGRHFTEYCAVRPGITGAWQVSGRRGDGYAERIALDSDYVRNASFLDDLRIMLRTVGVVLGQRGAM</sequence>
<evidence type="ECO:0000256" key="5">
    <source>
        <dbReference type="ARBA" id="ARBA00022692"/>
    </source>
</evidence>
<keyword evidence="8" id="KW-0270">Exopolysaccharide synthesis</keyword>
<dbReference type="GO" id="GO:0016780">
    <property type="term" value="F:phosphotransferase activity, for other substituted phosphate groups"/>
    <property type="evidence" value="ECO:0007669"/>
    <property type="project" value="TreeGrafter"/>
</dbReference>
<keyword evidence="7 10" id="KW-0472">Membrane</keyword>
<comment type="caution">
    <text evidence="12">The sequence shown here is derived from an EMBL/GenBank/DDBJ whole genome shotgun (WGS) entry which is preliminary data.</text>
</comment>
<organism evidence="12 13">
    <name type="scientific">Rhodovulum adriaticum</name>
    <name type="common">Rhodopseudomonas adriatica</name>
    <dbReference type="NCBI Taxonomy" id="35804"/>
    <lineage>
        <taxon>Bacteria</taxon>
        <taxon>Pseudomonadati</taxon>
        <taxon>Pseudomonadota</taxon>
        <taxon>Alphaproteobacteria</taxon>
        <taxon>Rhodobacterales</taxon>
        <taxon>Paracoccaceae</taxon>
        <taxon>Rhodovulum</taxon>
    </lineage>
</organism>
<keyword evidence="6 10" id="KW-1133">Transmembrane helix</keyword>
<evidence type="ECO:0000256" key="6">
    <source>
        <dbReference type="ARBA" id="ARBA00022989"/>
    </source>
</evidence>
<evidence type="ECO:0000256" key="3">
    <source>
        <dbReference type="ARBA" id="ARBA00022475"/>
    </source>
</evidence>
<keyword evidence="5 10" id="KW-0812">Transmembrane</keyword>
<dbReference type="PANTHER" id="PTHR30576">
    <property type="entry name" value="COLANIC BIOSYNTHESIS UDP-GLUCOSE LIPID CARRIER TRANSFERASE"/>
    <property type="match status" value="1"/>
</dbReference>
<dbReference type="Pfam" id="PF02397">
    <property type="entry name" value="Bac_transf"/>
    <property type="match status" value="1"/>
</dbReference>
<evidence type="ECO:0000259" key="11">
    <source>
        <dbReference type="Pfam" id="PF02397"/>
    </source>
</evidence>
<dbReference type="Proteomes" id="UP000295733">
    <property type="component" value="Unassembled WGS sequence"/>
</dbReference>
<evidence type="ECO:0000313" key="12">
    <source>
        <dbReference type="EMBL" id="TCP22238.1"/>
    </source>
</evidence>
<keyword evidence="3" id="KW-1003">Cell membrane</keyword>
<evidence type="ECO:0000256" key="8">
    <source>
        <dbReference type="ARBA" id="ARBA00023169"/>
    </source>
</evidence>
<gene>
    <name evidence="12" type="ORF">EV656_10746</name>
</gene>
<evidence type="ECO:0000256" key="4">
    <source>
        <dbReference type="ARBA" id="ARBA00022679"/>
    </source>
</evidence>
<evidence type="ECO:0000256" key="7">
    <source>
        <dbReference type="ARBA" id="ARBA00023136"/>
    </source>
</evidence>
<dbReference type="GO" id="GO:0000271">
    <property type="term" value="P:polysaccharide biosynthetic process"/>
    <property type="evidence" value="ECO:0007669"/>
    <property type="project" value="UniProtKB-KW"/>
</dbReference>
<dbReference type="AlphaFoldDB" id="A0A4R2NLL3"/>
<feature type="transmembrane region" description="Helical" evidence="10">
    <location>
        <begin position="39"/>
        <end position="59"/>
    </location>
</feature>
<evidence type="ECO:0000256" key="2">
    <source>
        <dbReference type="ARBA" id="ARBA00006464"/>
    </source>
</evidence>
<evidence type="ECO:0000256" key="9">
    <source>
        <dbReference type="SAM" id="MobiDB-lite"/>
    </source>
</evidence>
<keyword evidence="4 12" id="KW-0808">Transferase</keyword>
<evidence type="ECO:0000256" key="1">
    <source>
        <dbReference type="ARBA" id="ARBA00004236"/>
    </source>
</evidence>
<dbReference type="EMBL" id="SLXL01000007">
    <property type="protein sequence ID" value="TCP22238.1"/>
    <property type="molecule type" value="Genomic_DNA"/>
</dbReference>
<evidence type="ECO:0000313" key="13">
    <source>
        <dbReference type="Proteomes" id="UP000295733"/>
    </source>
</evidence>
<accession>A0A4R2NLL3</accession>